<organism evidence="1">
    <name type="scientific">bioreactor metagenome</name>
    <dbReference type="NCBI Taxonomy" id="1076179"/>
    <lineage>
        <taxon>unclassified sequences</taxon>
        <taxon>metagenomes</taxon>
        <taxon>ecological metagenomes</taxon>
    </lineage>
</organism>
<reference evidence="1" key="1">
    <citation type="submission" date="2019-08" db="EMBL/GenBank/DDBJ databases">
        <authorList>
            <person name="Kucharzyk K."/>
            <person name="Murdoch R.W."/>
            <person name="Higgins S."/>
            <person name="Loffler F."/>
        </authorList>
    </citation>
    <scope>NUCLEOTIDE SEQUENCE</scope>
</reference>
<gene>
    <name evidence="1" type="ORF">SDC9_45872</name>
</gene>
<dbReference type="AlphaFoldDB" id="A0A644WB71"/>
<protein>
    <submittedName>
        <fullName evidence="1">Uncharacterized protein</fullName>
    </submittedName>
</protein>
<accession>A0A644WB71</accession>
<name>A0A644WB71_9ZZZZ</name>
<comment type="caution">
    <text evidence="1">The sequence shown here is derived from an EMBL/GenBank/DDBJ whole genome shotgun (WGS) entry which is preliminary data.</text>
</comment>
<evidence type="ECO:0000313" key="1">
    <source>
        <dbReference type="EMBL" id="MPL99653.1"/>
    </source>
</evidence>
<dbReference type="EMBL" id="VSSQ01000680">
    <property type="protein sequence ID" value="MPL99653.1"/>
    <property type="molecule type" value="Genomic_DNA"/>
</dbReference>
<sequence length="148" mass="16647">MDYFHNHCLSGSLQSGYRKFDRKIVVENHFPVSCQRRDCRIGQHSCITHRNGEDRNLYLFGSRKRIHACIADAIADKHNSDKVFINVSCPDLAEHISDIGQTAGVVVFCSSIQRVAEMVAGNFGFSADAGRPVVNQAWKLVPYKIRIP</sequence>
<proteinExistence type="predicted"/>